<dbReference type="InterPro" id="IPR002818">
    <property type="entry name" value="DJ-1/PfpI"/>
</dbReference>
<reference evidence="2 3" key="1">
    <citation type="submission" date="2020-08" db="EMBL/GenBank/DDBJ databases">
        <title>Genomic Encyclopedia of Type Strains, Phase IV (KMG-IV): sequencing the most valuable type-strain genomes for metagenomic binning, comparative biology and taxonomic classification.</title>
        <authorList>
            <person name="Goeker M."/>
        </authorList>
    </citation>
    <scope>NUCLEOTIDE SEQUENCE [LARGE SCALE GENOMIC DNA]</scope>
    <source>
        <strain evidence="2 3">DSM 2461</strain>
    </source>
</reference>
<accession>A0A841R9X3</accession>
<dbReference type="GO" id="GO:0008233">
    <property type="term" value="F:peptidase activity"/>
    <property type="evidence" value="ECO:0007669"/>
    <property type="project" value="UniProtKB-KW"/>
</dbReference>
<gene>
    <name evidence="2" type="ORF">HNR50_001387</name>
</gene>
<dbReference type="Gene3D" id="3.40.50.880">
    <property type="match status" value="1"/>
</dbReference>
<sequence>MKKRISGLLALLFFTALLPGRGLFDGGSPGVLILAADGFGYNYFDLKEGLERRGIEVATVAPGKVIRSCSNREPRPVEADYVIGEFPPGDFKKWDALIIPSGGHHELLGRMELTRKFISDAWDKHLIIGGICTGEAVLARCAGLLDGVTVARNGFFYKELSEAGALMSYDRVHFDRGILTGSNGGGRNSGGYELAPTEPFIERLVLALSES</sequence>
<proteinExistence type="predicted"/>
<dbReference type="AlphaFoldDB" id="A0A841R9X3"/>
<organism evidence="2 3">
    <name type="scientific">Spirochaeta isovalerica</name>
    <dbReference type="NCBI Taxonomy" id="150"/>
    <lineage>
        <taxon>Bacteria</taxon>
        <taxon>Pseudomonadati</taxon>
        <taxon>Spirochaetota</taxon>
        <taxon>Spirochaetia</taxon>
        <taxon>Spirochaetales</taxon>
        <taxon>Spirochaetaceae</taxon>
        <taxon>Spirochaeta</taxon>
    </lineage>
</organism>
<name>A0A841R9X3_9SPIO</name>
<protein>
    <submittedName>
        <fullName evidence="2">Putative intracellular protease/amidase</fullName>
    </submittedName>
</protein>
<evidence type="ECO:0000259" key="1">
    <source>
        <dbReference type="Pfam" id="PF01965"/>
    </source>
</evidence>
<dbReference type="InterPro" id="IPR029062">
    <property type="entry name" value="Class_I_gatase-like"/>
</dbReference>
<dbReference type="Proteomes" id="UP000587760">
    <property type="component" value="Unassembled WGS sequence"/>
</dbReference>
<keyword evidence="2" id="KW-0378">Hydrolase</keyword>
<keyword evidence="3" id="KW-1185">Reference proteome</keyword>
<dbReference type="RefSeq" id="WP_184745212.1">
    <property type="nucleotide sequence ID" value="NZ_JACHGJ010000002.1"/>
</dbReference>
<dbReference type="EMBL" id="JACHGJ010000002">
    <property type="protein sequence ID" value="MBB6479729.1"/>
    <property type="molecule type" value="Genomic_DNA"/>
</dbReference>
<feature type="domain" description="DJ-1/PfpI" evidence="1">
    <location>
        <begin position="31"/>
        <end position="182"/>
    </location>
</feature>
<dbReference type="Pfam" id="PF01965">
    <property type="entry name" value="DJ-1_PfpI"/>
    <property type="match status" value="1"/>
</dbReference>
<evidence type="ECO:0000313" key="2">
    <source>
        <dbReference type="EMBL" id="MBB6479729.1"/>
    </source>
</evidence>
<keyword evidence="2" id="KW-0645">Protease</keyword>
<dbReference type="SUPFAM" id="SSF52317">
    <property type="entry name" value="Class I glutamine amidotransferase-like"/>
    <property type="match status" value="1"/>
</dbReference>
<evidence type="ECO:0000313" key="3">
    <source>
        <dbReference type="Proteomes" id="UP000587760"/>
    </source>
</evidence>
<comment type="caution">
    <text evidence="2">The sequence shown here is derived from an EMBL/GenBank/DDBJ whole genome shotgun (WGS) entry which is preliminary data.</text>
</comment>
<dbReference type="GO" id="GO:0006508">
    <property type="term" value="P:proteolysis"/>
    <property type="evidence" value="ECO:0007669"/>
    <property type="project" value="UniProtKB-KW"/>
</dbReference>